<evidence type="ECO:0000256" key="2">
    <source>
        <dbReference type="ARBA" id="ARBA00022801"/>
    </source>
</evidence>
<proteinExistence type="inferred from homology"/>
<dbReference type="InterPro" id="IPR006035">
    <property type="entry name" value="Ureohydrolase"/>
</dbReference>
<dbReference type="Proteomes" id="UP001500390">
    <property type="component" value="Unassembled WGS sequence"/>
</dbReference>
<protein>
    <submittedName>
        <fullName evidence="6">Arginase family protein</fullName>
    </submittedName>
</protein>
<dbReference type="PANTHER" id="PTHR43782:SF3">
    <property type="entry name" value="ARGINASE"/>
    <property type="match status" value="1"/>
</dbReference>
<evidence type="ECO:0000256" key="1">
    <source>
        <dbReference type="ARBA" id="ARBA00022723"/>
    </source>
</evidence>
<accession>A0ABP8JN67</accession>
<dbReference type="SUPFAM" id="SSF52768">
    <property type="entry name" value="Arginase/deacetylase"/>
    <property type="match status" value="1"/>
</dbReference>
<evidence type="ECO:0000313" key="6">
    <source>
        <dbReference type="EMBL" id="GAA4393074.1"/>
    </source>
</evidence>
<evidence type="ECO:0000313" key="7">
    <source>
        <dbReference type="Proteomes" id="UP001500390"/>
    </source>
</evidence>
<comment type="caution">
    <text evidence="6">The sequence shown here is derived from an EMBL/GenBank/DDBJ whole genome shotgun (WGS) entry which is preliminary data.</text>
</comment>
<dbReference type="InterPro" id="IPR023696">
    <property type="entry name" value="Ureohydrolase_dom_sf"/>
</dbReference>
<dbReference type="Gene3D" id="3.40.800.10">
    <property type="entry name" value="Ureohydrolase domain"/>
    <property type="match status" value="1"/>
</dbReference>
<evidence type="ECO:0000256" key="5">
    <source>
        <dbReference type="SAM" id="MobiDB-lite"/>
    </source>
</evidence>
<keyword evidence="3" id="KW-0464">Manganese</keyword>
<evidence type="ECO:0000256" key="3">
    <source>
        <dbReference type="ARBA" id="ARBA00023211"/>
    </source>
</evidence>
<feature type="region of interest" description="Disordered" evidence="5">
    <location>
        <begin position="353"/>
        <end position="372"/>
    </location>
</feature>
<dbReference type="PIRSF" id="PIRSF036979">
    <property type="entry name" value="Arginase"/>
    <property type="match status" value="1"/>
</dbReference>
<dbReference type="Pfam" id="PF00491">
    <property type="entry name" value="Arginase"/>
    <property type="match status" value="1"/>
</dbReference>
<dbReference type="EMBL" id="BAABFX010000021">
    <property type="protein sequence ID" value="GAA4393074.1"/>
    <property type="molecule type" value="Genomic_DNA"/>
</dbReference>
<keyword evidence="1" id="KW-0479">Metal-binding</keyword>
<comment type="similarity">
    <text evidence="4">Belongs to the arginase family.</text>
</comment>
<keyword evidence="7" id="KW-1185">Reference proteome</keyword>
<gene>
    <name evidence="6" type="ORF">GCM10023153_12750</name>
</gene>
<dbReference type="RefSeq" id="WP_246196942.1">
    <property type="nucleotide sequence ID" value="NZ_BAABFX010000021.1"/>
</dbReference>
<name>A0ABP8JN67_9MICO</name>
<reference evidence="7" key="1">
    <citation type="journal article" date="2019" name="Int. J. Syst. Evol. Microbiol.">
        <title>The Global Catalogue of Microorganisms (GCM) 10K type strain sequencing project: providing services to taxonomists for standard genome sequencing and annotation.</title>
        <authorList>
            <consortium name="The Broad Institute Genomics Platform"/>
            <consortium name="The Broad Institute Genome Sequencing Center for Infectious Disease"/>
            <person name="Wu L."/>
            <person name="Ma J."/>
        </authorList>
    </citation>
    <scope>NUCLEOTIDE SEQUENCE [LARGE SCALE GENOMIC DNA]</scope>
    <source>
        <strain evidence="7">JCM 17738</strain>
    </source>
</reference>
<dbReference type="CDD" id="cd09999">
    <property type="entry name" value="Arginase-like_1"/>
    <property type="match status" value="1"/>
</dbReference>
<evidence type="ECO:0000256" key="4">
    <source>
        <dbReference type="PROSITE-ProRule" id="PRU00742"/>
    </source>
</evidence>
<keyword evidence="2" id="KW-0378">Hydrolase</keyword>
<organism evidence="6 7">
    <name type="scientific">Ornithinibacter aureus</name>
    <dbReference type="NCBI Taxonomy" id="622664"/>
    <lineage>
        <taxon>Bacteria</taxon>
        <taxon>Bacillati</taxon>
        <taxon>Actinomycetota</taxon>
        <taxon>Actinomycetes</taxon>
        <taxon>Micrococcales</taxon>
        <taxon>Intrasporangiaceae</taxon>
        <taxon>Ornithinibacter</taxon>
    </lineage>
</organism>
<dbReference type="PANTHER" id="PTHR43782">
    <property type="entry name" value="ARGINASE"/>
    <property type="match status" value="1"/>
</dbReference>
<sequence>MPEFAGTVHDLSHATPTPGRNFVHELIRDFQTRKEIVDVSSVTRGTADEGGTRWTLVGVPSSVGGHTPGMDLGPAAIREAELARLLRAAGDEVVDGGDVRGFRRRPDPAHLDRQNIQEVARVADETATAVASVLAACRVPLVLGGDCTVTVGVVAGFRRAGHEVALMYVDGGPDLYTPGLIEFGNVDAMGVAHMLALPGSDEALTTIEGSPPLLRPDQIVSYGDALPEESGDLELALLHELGIVRIPARCVHDDPDAPALAIQAIASAGLRFVVHVDVDVLAHYQMPLANMPNPDSEPWGLTIDELVEALRAFTTDDRFAGLVLTEVNPGNAPDVTALDDYVQMIVAGVGRAGRVSSRSGHTPRAPHDDSVR</sequence>
<dbReference type="PROSITE" id="PS51409">
    <property type="entry name" value="ARGINASE_2"/>
    <property type="match status" value="1"/>
</dbReference>